<dbReference type="SUPFAM" id="SSF54523">
    <property type="entry name" value="Pili subunits"/>
    <property type="match status" value="1"/>
</dbReference>
<feature type="transmembrane region" description="Helical" evidence="2">
    <location>
        <begin position="7"/>
        <end position="29"/>
    </location>
</feature>
<dbReference type="AlphaFoldDB" id="A0AAX2AA86"/>
<dbReference type="Proteomes" id="UP000253850">
    <property type="component" value="Chromosome"/>
</dbReference>
<dbReference type="KEGG" id="hbv:ABIV_1711"/>
<evidence type="ECO:0000313" key="3">
    <source>
        <dbReference type="EMBL" id="AXH12701.1"/>
    </source>
</evidence>
<dbReference type="Gene3D" id="3.30.700.10">
    <property type="entry name" value="Glycoprotein, Type 4 Pilin"/>
    <property type="match status" value="1"/>
</dbReference>
<evidence type="ECO:0000313" key="5">
    <source>
        <dbReference type="Proteomes" id="UP000253850"/>
    </source>
</evidence>
<reference evidence="3 5" key="2">
    <citation type="submission" date="2018-07" db="EMBL/GenBank/DDBJ databases">
        <title>Complete genome of the Arcobacter bivalviorum type strain LMG 26154.</title>
        <authorList>
            <person name="Miller W.G."/>
            <person name="Yee E."/>
            <person name="Bono J.L."/>
        </authorList>
    </citation>
    <scope>NUCLEOTIDE SEQUENCE [LARGE SCALE GENOMIC DNA]</scope>
    <source>
        <strain evidence="3 5">LMG 26154</strain>
    </source>
</reference>
<dbReference type="Proteomes" id="UP000289193">
    <property type="component" value="Unassembled WGS sequence"/>
</dbReference>
<keyword evidence="2" id="KW-0472">Membrane</keyword>
<dbReference type="GO" id="GO:0015627">
    <property type="term" value="C:type II protein secretion system complex"/>
    <property type="evidence" value="ECO:0007669"/>
    <property type="project" value="InterPro"/>
</dbReference>
<dbReference type="InterPro" id="IPR012902">
    <property type="entry name" value="N_methyl_site"/>
</dbReference>
<dbReference type="InterPro" id="IPR000983">
    <property type="entry name" value="Bac_GSPG_pilin"/>
</dbReference>
<keyword evidence="6" id="KW-1185">Reference proteome</keyword>
<proteinExistence type="predicted"/>
<keyword evidence="1" id="KW-0488">Methylation</keyword>
<name>A0AAX2AA86_9BACT</name>
<dbReference type="EMBL" id="PDKM01000002">
    <property type="protein sequence ID" value="RXK10375.1"/>
    <property type="molecule type" value="Genomic_DNA"/>
</dbReference>
<protein>
    <recommendedName>
        <fullName evidence="7">Type II secretion/transformation system, G protein</fullName>
    </recommendedName>
</protein>
<dbReference type="PRINTS" id="PR00813">
    <property type="entry name" value="BCTERIALGSPG"/>
</dbReference>
<keyword evidence="2" id="KW-0812">Transmembrane</keyword>
<evidence type="ECO:0000313" key="4">
    <source>
        <dbReference type="EMBL" id="RXK10375.1"/>
    </source>
</evidence>
<evidence type="ECO:0000256" key="2">
    <source>
        <dbReference type="SAM" id="Phobius"/>
    </source>
</evidence>
<dbReference type="InterPro" id="IPR045584">
    <property type="entry name" value="Pilin-like"/>
</dbReference>
<dbReference type="RefSeq" id="WP_114839527.1">
    <property type="nucleotide sequence ID" value="NZ_CP031217.1"/>
</dbReference>
<reference evidence="4 6" key="1">
    <citation type="submission" date="2017-10" db="EMBL/GenBank/DDBJ databases">
        <title>Genomics of the genus Arcobacter.</title>
        <authorList>
            <person name="Perez-Cataluna A."/>
            <person name="Figueras M.J."/>
        </authorList>
    </citation>
    <scope>NUCLEOTIDE SEQUENCE [LARGE SCALE GENOMIC DNA]</scope>
    <source>
        <strain evidence="4 6">CECT 7835</strain>
    </source>
</reference>
<evidence type="ECO:0008006" key="7">
    <source>
        <dbReference type="Google" id="ProtNLM"/>
    </source>
</evidence>
<evidence type="ECO:0000256" key="1">
    <source>
        <dbReference type="ARBA" id="ARBA00022481"/>
    </source>
</evidence>
<evidence type="ECO:0000313" key="6">
    <source>
        <dbReference type="Proteomes" id="UP000289193"/>
    </source>
</evidence>
<sequence>MKRAFSLIEIIIVIVIISIVTSFLIGKYANSLTNSTKITIKADIALINSSISKQNSKNTLLNEEKINSLDNATFDQKNSLLFTKVLDKPLLSTNQMEKSLGKWIKISNNRYRVFFEKDKYLEYQFIDNSFKCKSSLELCREFE</sequence>
<gene>
    <name evidence="3" type="ORF">ABIV_1711</name>
    <name evidence="4" type="ORF">CRV05_03635</name>
</gene>
<dbReference type="GO" id="GO:0015628">
    <property type="term" value="P:protein secretion by the type II secretion system"/>
    <property type="evidence" value="ECO:0007669"/>
    <property type="project" value="InterPro"/>
</dbReference>
<accession>A0AAX2AA86</accession>
<dbReference type="EMBL" id="CP031217">
    <property type="protein sequence ID" value="AXH12701.1"/>
    <property type="molecule type" value="Genomic_DNA"/>
</dbReference>
<dbReference type="NCBIfam" id="TIGR02532">
    <property type="entry name" value="IV_pilin_GFxxxE"/>
    <property type="match status" value="1"/>
</dbReference>
<dbReference type="Pfam" id="PF07963">
    <property type="entry name" value="N_methyl"/>
    <property type="match status" value="1"/>
</dbReference>
<keyword evidence="2" id="KW-1133">Transmembrane helix</keyword>
<organism evidence="4 6">
    <name type="scientific">Halarcobacter bivalviorum</name>
    <dbReference type="NCBI Taxonomy" id="663364"/>
    <lineage>
        <taxon>Bacteria</taxon>
        <taxon>Pseudomonadati</taxon>
        <taxon>Campylobacterota</taxon>
        <taxon>Epsilonproteobacteria</taxon>
        <taxon>Campylobacterales</taxon>
        <taxon>Arcobacteraceae</taxon>
        <taxon>Halarcobacter</taxon>
    </lineage>
</organism>